<comment type="caution">
    <text evidence="1">The sequence shown here is derived from an EMBL/GenBank/DDBJ whole genome shotgun (WGS) entry which is preliminary data.</text>
</comment>
<reference evidence="1 2" key="1">
    <citation type="submission" date="2017-08" db="EMBL/GenBank/DDBJ databases">
        <title>Infants hospitalized years apart are colonized by the same room-sourced microbial strains.</title>
        <authorList>
            <person name="Brooks B."/>
            <person name="Olm M.R."/>
            <person name="Firek B.A."/>
            <person name="Baker R."/>
            <person name="Thomas B.C."/>
            <person name="Morowitz M.J."/>
            <person name="Banfield J.F."/>
        </authorList>
    </citation>
    <scope>NUCLEOTIDE SEQUENCE [LARGE SCALE GENOMIC DNA]</scope>
    <source>
        <strain evidence="1">S2_005_002_R2_29</strain>
    </source>
</reference>
<organism evidence="1 2">
    <name type="scientific">Micavibrio aeruginosavorus</name>
    <dbReference type="NCBI Taxonomy" id="349221"/>
    <lineage>
        <taxon>Bacteria</taxon>
        <taxon>Pseudomonadati</taxon>
        <taxon>Bdellovibrionota</taxon>
        <taxon>Bdellovibrionia</taxon>
        <taxon>Bdellovibrionales</taxon>
        <taxon>Pseudobdellovibrionaceae</taxon>
        <taxon>Micavibrio</taxon>
    </lineage>
</organism>
<evidence type="ECO:0000313" key="1">
    <source>
        <dbReference type="EMBL" id="PZQ48669.1"/>
    </source>
</evidence>
<protein>
    <submittedName>
        <fullName evidence="1">Uncharacterized protein</fullName>
    </submittedName>
</protein>
<dbReference type="EMBL" id="QFQB01000003">
    <property type="protein sequence ID" value="PZQ48669.1"/>
    <property type="molecule type" value="Genomic_DNA"/>
</dbReference>
<dbReference type="Proteomes" id="UP000249417">
    <property type="component" value="Unassembled WGS sequence"/>
</dbReference>
<sequence length="249" mass="27927">MSDEADPKKGMKIEDYYAALQRAKGDKAAVLDLVEKAAALFPVKEQLFVEMIDAAERDPLVITAITKSAVKTIKELKGYEAHDIMRMTQTLLNNTDSPSLTREIIHAGLSRFDEIGIYAHDVWTLELNQWNEEVDANDYFPGAPPVKREKDTLTYLPACIGAMRSIMINASKNDHAMLVAIQEASLSVSKHLWMFNRNVVQEIKNYELPSPSSLNKAFKNSTISDASSKERPSVTKKFKNALLAFLHIK</sequence>
<evidence type="ECO:0000313" key="2">
    <source>
        <dbReference type="Proteomes" id="UP000249417"/>
    </source>
</evidence>
<proteinExistence type="predicted"/>
<gene>
    <name evidence="1" type="ORF">DI551_00875</name>
</gene>
<dbReference type="AlphaFoldDB" id="A0A2W5N8P2"/>
<name>A0A2W5N8P2_9BACT</name>
<accession>A0A2W5N8P2</accession>